<name>A0ABZ3FKZ6_9ACTN</name>
<dbReference type="Gene3D" id="3.90.850.10">
    <property type="entry name" value="Fumarylacetoacetase-like, C-terminal domain"/>
    <property type="match status" value="1"/>
</dbReference>
<gene>
    <name evidence="4" type="ORF">AADG42_01615</name>
</gene>
<evidence type="ECO:0000256" key="2">
    <source>
        <dbReference type="ARBA" id="ARBA00022723"/>
    </source>
</evidence>
<feature type="domain" description="Fumarylacetoacetase-like C-terminal" evidence="3">
    <location>
        <begin position="66"/>
        <end position="272"/>
    </location>
</feature>
<evidence type="ECO:0000259" key="3">
    <source>
        <dbReference type="Pfam" id="PF01557"/>
    </source>
</evidence>
<keyword evidence="5" id="KW-1185">Reference proteome</keyword>
<protein>
    <submittedName>
        <fullName evidence="4">Fumarylacetoacetate hydrolase family protein</fullName>
    </submittedName>
</protein>
<keyword evidence="2" id="KW-0479">Metal-binding</keyword>
<dbReference type="InterPro" id="IPR011234">
    <property type="entry name" value="Fumarylacetoacetase-like_C"/>
</dbReference>
<dbReference type="Pfam" id="PF01557">
    <property type="entry name" value="FAA_hydrolase"/>
    <property type="match status" value="1"/>
</dbReference>
<evidence type="ECO:0000313" key="4">
    <source>
        <dbReference type="EMBL" id="XAN06057.1"/>
    </source>
</evidence>
<sequence>MKLATVRVNGEARAARITDDAAILLDAADVGELLTDENWAQRAAADGESISLDGLDYLPVIPRPDKIVCLGLNYATHIAETGRETPEFPTLFGKYSGALTGAYADITKPHQSETLDWECELALVIGKGGRDIRAEDALDHIAGYTVSNDVTVREWQRRTRQYLAGKTWEALTPLGPWLVTSDELPPGASGLKIETIVDGEVMQSSNTSDLLFDVPAIVAYTSEVISLKPGDVILTGTPGGVGNARDPKIFLKPGQLLETVIEKVGHQKNRIV</sequence>
<evidence type="ECO:0000256" key="1">
    <source>
        <dbReference type="ARBA" id="ARBA00010211"/>
    </source>
</evidence>
<dbReference type="EMBL" id="CP154795">
    <property type="protein sequence ID" value="XAN06057.1"/>
    <property type="molecule type" value="Genomic_DNA"/>
</dbReference>
<dbReference type="GO" id="GO:0016787">
    <property type="term" value="F:hydrolase activity"/>
    <property type="evidence" value="ECO:0007669"/>
    <property type="project" value="UniProtKB-KW"/>
</dbReference>
<dbReference type="Proteomes" id="UP001442841">
    <property type="component" value="Chromosome"/>
</dbReference>
<dbReference type="InterPro" id="IPR051121">
    <property type="entry name" value="FAH"/>
</dbReference>
<accession>A0ABZ3FKZ6</accession>
<dbReference type="InterPro" id="IPR036663">
    <property type="entry name" value="Fumarylacetoacetase_C_sf"/>
</dbReference>
<evidence type="ECO:0000313" key="5">
    <source>
        <dbReference type="Proteomes" id="UP001442841"/>
    </source>
</evidence>
<comment type="similarity">
    <text evidence="1">Belongs to the FAH family.</text>
</comment>
<dbReference type="RefSeq" id="WP_425307495.1">
    <property type="nucleotide sequence ID" value="NZ_CP154795.1"/>
</dbReference>
<proteinExistence type="inferred from homology"/>
<dbReference type="PANTHER" id="PTHR42796">
    <property type="entry name" value="FUMARYLACETOACETATE HYDROLASE DOMAIN-CONTAINING PROTEIN 2A-RELATED"/>
    <property type="match status" value="1"/>
</dbReference>
<reference evidence="4 5" key="1">
    <citation type="submission" date="2024-04" db="EMBL/GenBank/DDBJ databases">
        <title>Isolation of an actinomycete strain from pig manure.</title>
        <authorList>
            <person name="Gong T."/>
            <person name="Yu Z."/>
            <person name="An M."/>
            <person name="Wei C."/>
            <person name="Yang W."/>
            <person name="Liu L."/>
        </authorList>
    </citation>
    <scope>NUCLEOTIDE SEQUENCE [LARGE SCALE GENOMIC DNA]</scope>
    <source>
        <strain evidence="4 5">ZF39</strain>
    </source>
</reference>
<dbReference type="SUPFAM" id="SSF56529">
    <property type="entry name" value="FAH"/>
    <property type="match status" value="1"/>
</dbReference>
<keyword evidence="4" id="KW-0378">Hydrolase</keyword>
<organism evidence="4 5">
    <name type="scientific">Ammonicoccus fulvus</name>
    <dbReference type="NCBI Taxonomy" id="3138240"/>
    <lineage>
        <taxon>Bacteria</taxon>
        <taxon>Bacillati</taxon>
        <taxon>Actinomycetota</taxon>
        <taxon>Actinomycetes</taxon>
        <taxon>Propionibacteriales</taxon>
        <taxon>Propionibacteriaceae</taxon>
        <taxon>Ammonicoccus</taxon>
    </lineage>
</organism>
<dbReference type="PANTHER" id="PTHR42796:SF4">
    <property type="entry name" value="FUMARYLACETOACETATE HYDROLASE DOMAIN-CONTAINING PROTEIN 2A"/>
    <property type="match status" value="1"/>
</dbReference>